<keyword evidence="2" id="KW-1185">Reference proteome</keyword>
<comment type="caution">
    <text evidence="1">The sequence shown here is derived from an EMBL/GenBank/DDBJ whole genome shotgun (WGS) entry which is preliminary data.</text>
</comment>
<reference evidence="1 2" key="1">
    <citation type="submission" date="2019-08" db="EMBL/GenBank/DDBJ databases">
        <title>The genome of the soybean aphid Biotype 1, its phylome, world population structure and adaptation to the North American continent.</title>
        <authorList>
            <person name="Giordano R."/>
            <person name="Donthu R.K."/>
            <person name="Hernandez A.G."/>
            <person name="Wright C.L."/>
            <person name="Zimin A.V."/>
        </authorList>
    </citation>
    <scope>NUCLEOTIDE SEQUENCE [LARGE SCALE GENOMIC DNA]</scope>
    <source>
        <tissue evidence="1">Whole aphids</tissue>
    </source>
</reference>
<gene>
    <name evidence="1" type="ORF">AGLY_013544</name>
</gene>
<dbReference type="EMBL" id="VYZN01000054">
    <property type="protein sequence ID" value="KAE9526896.1"/>
    <property type="molecule type" value="Genomic_DNA"/>
</dbReference>
<evidence type="ECO:0000313" key="2">
    <source>
        <dbReference type="Proteomes" id="UP000475862"/>
    </source>
</evidence>
<sequence length="184" mass="21735">MYHCIRKTILNEDDLSAPVGVRIYIFQWVVKKECFPIFLKTTGNFLLLILKTHQGYSLFHRKLPLDIISTSYGVDTTQTHKQKTHIIVKSIHSSLRSKSKIYYLLARLLGNCIVKMFQSITHDSTAEIIRLNFIHYQQNVIDKYSARYKMHLTPIHNTFLQQYFIISMNHSRLTQNEIVKYIKE</sequence>
<name>A0A6G0T788_APHGL</name>
<accession>A0A6G0T788</accession>
<dbReference type="Proteomes" id="UP000475862">
    <property type="component" value="Unassembled WGS sequence"/>
</dbReference>
<dbReference type="AlphaFoldDB" id="A0A6G0T788"/>
<evidence type="ECO:0000313" key="1">
    <source>
        <dbReference type="EMBL" id="KAE9526896.1"/>
    </source>
</evidence>
<protein>
    <submittedName>
        <fullName evidence="1">Uncharacterized protein</fullName>
    </submittedName>
</protein>
<proteinExistence type="predicted"/>
<organism evidence="1 2">
    <name type="scientific">Aphis glycines</name>
    <name type="common">Soybean aphid</name>
    <dbReference type="NCBI Taxonomy" id="307491"/>
    <lineage>
        <taxon>Eukaryota</taxon>
        <taxon>Metazoa</taxon>
        <taxon>Ecdysozoa</taxon>
        <taxon>Arthropoda</taxon>
        <taxon>Hexapoda</taxon>
        <taxon>Insecta</taxon>
        <taxon>Pterygota</taxon>
        <taxon>Neoptera</taxon>
        <taxon>Paraneoptera</taxon>
        <taxon>Hemiptera</taxon>
        <taxon>Sternorrhyncha</taxon>
        <taxon>Aphidomorpha</taxon>
        <taxon>Aphidoidea</taxon>
        <taxon>Aphididae</taxon>
        <taxon>Aphidini</taxon>
        <taxon>Aphis</taxon>
        <taxon>Aphis</taxon>
    </lineage>
</organism>